<dbReference type="Pfam" id="PF01156">
    <property type="entry name" value="IU_nuc_hydro"/>
    <property type="match status" value="1"/>
</dbReference>
<comment type="caution">
    <text evidence="5">The sequence shown here is derived from an EMBL/GenBank/DDBJ whole genome shotgun (WGS) entry which is preliminary data.</text>
</comment>
<dbReference type="GO" id="GO:0005829">
    <property type="term" value="C:cytosol"/>
    <property type="evidence" value="ECO:0007669"/>
    <property type="project" value="TreeGrafter"/>
</dbReference>
<protein>
    <recommendedName>
        <fullName evidence="4">Inosine/uridine-preferring nucleoside hydrolase domain-containing protein</fullName>
    </recommendedName>
</protein>
<evidence type="ECO:0000256" key="1">
    <source>
        <dbReference type="ARBA" id="ARBA00009176"/>
    </source>
</evidence>
<evidence type="ECO:0000313" key="5">
    <source>
        <dbReference type="EMBL" id="RFU33015.1"/>
    </source>
</evidence>
<keyword evidence="2" id="KW-0378">Hydrolase</keyword>
<keyword evidence="3" id="KW-0326">Glycosidase</keyword>
<dbReference type="Proteomes" id="UP000258309">
    <property type="component" value="Unassembled WGS sequence"/>
</dbReference>
<dbReference type="EMBL" id="NCSJ02000043">
    <property type="protein sequence ID" value="RFU33015.1"/>
    <property type="molecule type" value="Genomic_DNA"/>
</dbReference>
<keyword evidence="6" id="KW-1185">Reference proteome</keyword>
<feature type="domain" description="Inosine/uridine-preferring nucleoside hydrolase" evidence="4">
    <location>
        <begin position="10"/>
        <end position="344"/>
    </location>
</feature>
<feature type="non-terminal residue" evidence="5">
    <location>
        <position position="1"/>
    </location>
</feature>
<dbReference type="InterPro" id="IPR023186">
    <property type="entry name" value="IUNH"/>
</dbReference>
<accession>A0A3E2HI81</accession>
<reference evidence="5 6" key="1">
    <citation type="submission" date="2018-05" db="EMBL/GenBank/DDBJ databases">
        <title>Draft genome sequence of Scytalidium lignicola DSM 105466, a ubiquitous saprotrophic fungus.</title>
        <authorList>
            <person name="Buettner E."/>
            <person name="Gebauer A.M."/>
            <person name="Hofrichter M."/>
            <person name="Liers C."/>
            <person name="Kellner H."/>
        </authorList>
    </citation>
    <scope>NUCLEOTIDE SEQUENCE [LARGE SCALE GENOMIC DNA]</scope>
    <source>
        <strain evidence="5 6">DSM 105466</strain>
    </source>
</reference>
<dbReference type="PANTHER" id="PTHR12304">
    <property type="entry name" value="INOSINE-URIDINE PREFERRING NUCLEOSIDE HYDROLASE"/>
    <property type="match status" value="1"/>
</dbReference>
<dbReference type="InterPro" id="IPR036452">
    <property type="entry name" value="Ribo_hydro-like"/>
</dbReference>
<dbReference type="SUPFAM" id="SSF53590">
    <property type="entry name" value="Nucleoside hydrolase"/>
    <property type="match status" value="1"/>
</dbReference>
<evidence type="ECO:0000259" key="4">
    <source>
        <dbReference type="Pfam" id="PF01156"/>
    </source>
</evidence>
<dbReference type="STRING" id="5539.A0A3E2HI81"/>
<dbReference type="GO" id="GO:0006152">
    <property type="term" value="P:purine nucleoside catabolic process"/>
    <property type="evidence" value="ECO:0007669"/>
    <property type="project" value="TreeGrafter"/>
</dbReference>
<dbReference type="AlphaFoldDB" id="A0A3E2HI81"/>
<dbReference type="PANTHER" id="PTHR12304:SF56">
    <property type="entry name" value="HYDROLASE, PUTATIVE (AFU_ORTHOLOGUE AFUA_1G11790)-RELATED"/>
    <property type="match status" value="1"/>
</dbReference>
<evidence type="ECO:0000256" key="3">
    <source>
        <dbReference type="ARBA" id="ARBA00023295"/>
    </source>
</evidence>
<dbReference type="Gene3D" id="3.90.245.10">
    <property type="entry name" value="Ribonucleoside hydrolase-like"/>
    <property type="match status" value="1"/>
</dbReference>
<comment type="similarity">
    <text evidence="1">Belongs to the IUNH family.</text>
</comment>
<organism evidence="5 6">
    <name type="scientific">Scytalidium lignicola</name>
    <name type="common">Hyphomycete</name>
    <dbReference type="NCBI Taxonomy" id="5539"/>
    <lineage>
        <taxon>Eukaryota</taxon>
        <taxon>Fungi</taxon>
        <taxon>Dikarya</taxon>
        <taxon>Ascomycota</taxon>
        <taxon>Pezizomycotina</taxon>
        <taxon>Leotiomycetes</taxon>
        <taxon>Leotiomycetes incertae sedis</taxon>
        <taxon>Scytalidium</taxon>
    </lineage>
</organism>
<feature type="non-terminal residue" evidence="5">
    <location>
        <position position="395"/>
    </location>
</feature>
<proteinExistence type="inferred from homology"/>
<evidence type="ECO:0000313" key="6">
    <source>
        <dbReference type="Proteomes" id="UP000258309"/>
    </source>
</evidence>
<sequence length="395" mass="43447">MPDLEAPQKVIIDTDPGVDDIFAISLALAHPELLDVVAITTTHGTTDVESCTKNVRYLLRILHRTSAFYETNNESNMFAKPSFVAMGASRPFSQQSENEASSEKRAEGYHGWDGLNGFHSRNPNRFNDEFDSNHVDEKDLPIYPLGSAHLKILDTLRNHEPKTISIIAIGPTTNLALALAADPCTFSRVKQIVMMGGALRCSGNVTPRAEANIYADPDAAASIFDLSSPSRPSSIGGPVRVVLVPLDITAQHAMTETVYKKFISPPIRAGNPLALFLDDVLEATFNKVQNITGRRIVGCSDPLTVSTLLWPELMRYEKLNIKVETTGTWTKGECVVDFRGRKKQELKGEDIPEDFGGWVYGTERNDVDVLISSGIEPTNFGETLLRGIFRNAQSN</sequence>
<evidence type="ECO:0000256" key="2">
    <source>
        <dbReference type="ARBA" id="ARBA00022801"/>
    </source>
</evidence>
<name>A0A3E2HI81_SCYLI</name>
<dbReference type="InterPro" id="IPR001910">
    <property type="entry name" value="Inosine/uridine_hydrolase_dom"/>
</dbReference>
<gene>
    <name evidence="5" type="ORF">B7463_g3348</name>
</gene>
<dbReference type="OrthoDB" id="432381at2759"/>
<dbReference type="OMA" id="PNIKPFC"/>
<dbReference type="GO" id="GO:0008477">
    <property type="term" value="F:purine nucleosidase activity"/>
    <property type="evidence" value="ECO:0007669"/>
    <property type="project" value="TreeGrafter"/>
</dbReference>